<dbReference type="EMBL" id="CP053835">
    <property type="protein sequence ID" value="QKF76293.1"/>
    <property type="molecule type" value="Genomic_DNA"/>
</dbReference>
<evidence type="ECO:0000313" key="3">
    <source>
        <dbReference type="Proteomes" id="UP000503313"/>
    </source>
</evidence>
<accession>A0AAE7BD28</accession>
<name>A0AAE7BD28_9BACT</name>
<reference evidence="2 3" key="1">
    <citation type="submission" date="2020-05" db="EMBL/GenBank/DDBJ databases">
        <title>Complete genome sequencing of Campylobacter and Arcobacter type strains.</title>
        <authorList>
            <person name="Miller W.G."/>
            <person name="Yee E."/>
        </authorList>
    </citation>
    <scope>NUCLEOTIDE SEQUENCE [LARGE SCALE GENOMIC DNA]</scope>
    <source>
        <strain evidence="2 3">LMG 25694</strain>
    </source>
</reference>
<dbReference type="KEGG" id="adz:ADFLV_0226"/>
<evidence type="ECO:0000259" key="1">
    <source>
        <dbReference type="Pfam" id="PF13304"/>
    </source>
</evidence>
<dbReference type="InterPro" id="IPR003959">
    <property type="entry name" value="ATPase_AAA_core"/>
</dbReference>
<dbReference type="InterPro" id="IPR027417">
    <property type="entry name" value="P-loop_NTPase"/>
</dbReference>
<keyword evidence="2" id="KW-0547">Nucleotide-binding</keyword>
<keyword evidence="2" id="KW-0067">ATP-binding</keyword>
<protein>
    <submittedName>
        <fullName evidence="2">ATP-binding protein (AAA domain)</fullName>
    </submittedName>
</protein>
<feature type="domain" description="ATPase AAA-type core" evidence="1">
    <location>
        <begin position="59"/>
        <end position="402"/>
    </location>
</feature>
<gene>
    <name evidence="2" type="ORF">ADFLV_0226</name>
</gene>
<dbReference type="AlphaFoldDB" id="A0AAE7BD28"/>
<sequence length="546" mass="65619">MELVYLWVKNYKNIVEQGFNFSPRFRCEYDEDTKELKIIDKDETGEFYPKNFFGDNINVTAIVGENGSGKSSLLLGITNSKIIIRRDNQFYTNDFTSEIHKFTNINREKDYDIIYMDFDLIKINPITDFWDFSQQNIYDKNLYKRIENNFSGNVNFNIIKYKENFYNLIIKYNDSFLSELFFYNPIEIRLSDFIKTIPFQDSQSKYINDKIKSVQSKKYSKIKFLTFLYSKIKNNPELSKLKHFDDDISILEKEQDILNYSRFSNQEEIDNIYKLLQVLENKKIHKFSIEDFYKQIYNENREAFFKLTELGYLEVNLKDKTGREYFDLSQGERKLFAEFLMLFNSISKSDKSEIFLVLDEPDLTLHPQWQKNYIKELIKLLFNFPKKKFHIIITSHSPFLLSDLPKENIIFLEKGKQVYPFEDGKQTFGANIHTLLSHGFFMKDGLMGEFAKDKIKSIINYHEELLKKKLTKNENKKQRDEEKVIYEKEYKTKFRQIQSIIGDDYLKQVIKNHLVEIEKILYDEYLIDKEIKKLEDEIERLKRLRK</sequence>
<dbReference type="Pfam" id="PF13304">
    <property type="entry name" value="AAA_21"/>
    <property type="match status" value="1"/>
</dbReference>
<dbReference type="PANTHER" id="PTHR32182">
    <property type="entry name" value="DNA REPLICATION AND REPAIR PROTEIN RECF"/>
    <property type="match status" value="1"/>
</dbReference>
<dbReference type="SUPFAM" id="SSF52540">
    <property type="entry name" value="P-loop containing nucleoside triphosphate hydrolases"/>
    <property type="match status" value="1"/>
</dbReference>
<dbReference type="RefSeq" id="WP_129011755.1">
    <property type="nucleotide sequence ID" value="NZ_CP053835.1"/>
</dbReference>
<dbReference type="Gene3D" id="3.40.50.300">
    <property type="entry name" value="P-loop containing nucleotide triphosphate hydrolases"/>
    <property type="match status" value="1"/>
</dbReference>
<proteinExistence type="predicted"/>
<dbReference type="GO" id="GO:0016887">
    <property type="term" value="F:ATP hydrolysis activity"/>
    <property type="evidence" value="ECO:0007669"/>
    <property type="project" value="InterPro"/>
</dbReference>
<organism evidence="2 3">
    <name type="scientific">Arcobacter defluvii</name>
    <dbReference type="NCBI Taxonomy" id="873191"/>
    <lineage>
        <taxon>Bacteria</taxon>
        <taxon>Pseudomonadati</taxon>
        <taxon>Campylobacterota</taxon>
        <taxon>Epsilonproteobacteria</taxon>
        <taxon>Campylobacterales</taxon>
        <taxon>Arcobacteraceae</taxon>
        <taxon>Arcobacter</taxon>
    </lineage>
</organism>
<keyword evidence="3" id="KW-1185">Reference proteome</keyword>
<evidence type="ECO:0000313" key="2">
    <source>
        <dbReference type="EMBL" id="QKF76293.1"/>
    </source>
</evidence>
<dbReference type="GO" id="GO:0006302">
    <property type="term" value="P:double-strand break repair"/>
    <property type="evidence" value="ECO:0007669"/>
    <property type="project" value="TreeGrafter"/>
</dbReference>
<dbReference type="Proteomes" id="UP000503313">
    <property type="component" value="Chromosome"/>
</dbReference>
<dbReference type="GO" id="GO:0005524">
    <property type="term" value="F:ATP binding"/>
    <property type="evidence" value="ECO:0007669"/>
    <property type="project" value="UniProtKB-KW"/>
</dbReference>
<dbReference type="PANTHER" id="PTHR32182:SF23">
    <property type="entry name" value="ATP BINDING PROTEIN"/>
    <property type="match status" value="1"/>
</dbReference>
<dbReference type="GO" id="GO:0000731">
    <property type="term" value="P:DNA synthesis involved in DNA repair"/>
    <property type="evidence" value="ECO:0007669"/>
    <property type="project" value="TreeGrafter"/>
</dbReference>